<organism evidence="1 2">
    <name type="scientific">Pyrobaculum ferrireducens</name>
    <dbReference type="NCBI Taxonomy" id="1104324"/>
    <lineage>
        <taxon>Archaea</taxon>
        <taxon>Thermoproteota</taxon>
        <taxon>Thermoprotei</taxon>
        <taxon>Thermoproteales</taxon>
        <taxon>Thermoproteaceae</taxon>
        <taxon>Pyrobaculum</taxon>
    </lineage>
</organism>
<dbReference type="eggNOG" id="arCOG09850">
    <property type="taxonomic scope" value="Archaea"/>
</dbReference>
<evidence type="ECO:0000313" key="1">
    <source>
        <dbReference type="EMBL" id="AET34098.1"/>
    </source>
</evidence>
<dbReference type="OrthoDB" id="26549at2157"/>
<dbReference type="Gene3D" id="1.25.40.10">
    <property type="entry name" value="Tetratricopeptide repeat domain"/>
    <property type="match status" value="1"/>
</dbReference>
<dbReference type="GeneID" id="11594316"/>
<dbReference type="RefSeq" id="WP_014289923.1">
    <property type="nucleotide sequence ID" value="NC_016645.1"/>
</dbReference>
<reference evidence="1 2" key="1">
    <citation type="journal article" date="2012" name="J. Bacteriol.">
        <title>Complete genome sequence of strain 1860, a crenarchaeon of the genus pyrobaculum able to grow with various electron acceptors.</title>
        <authorList>
            <person name="Mardanov A.V."/>
            <person name="Gumerov V.M."/>
            <person name="Slobodkina G.B."/>
            <person name="Beletsky A.V."/>
            <person name="Bonch-Osmolovskaya E.A."/>
            <person name="Ravin N.V."/>
            <person name="Skryabin K.G."/>
        </authorList>
    </citation>
    <scope>NUCLEOTIDE SEQUENCE [LARGE SCALE GENOMIC DNA]</scope>
    <source>
        <strain evidence="1 2">1860</strain>
    </source>
</reference>
<dbReference type="KEGG" id="pyr:P186_2714"/>
<dbReference type="STRING" id="1104324.P186_2714"/>
<keyword evidence="2" id="KW-1185">Reference proteome</keyword>
<name>G7VEC8_9CREN</name>
<dbReference type="BioCyc" id="PSP1104324:GJSN-2659-MONOMER"/>
<sequence length="586" mass="65643">MACSYFPRSIDRVVISALEARRRGVLLGVRGSGVSTTLKRAASIAGVLLGRGDCREFRAVEVDIGEVAEAAGCNWYVAATGSLEEVLRLMDEVEALVMPPLTVGELGDFLATFSQAAERGVLERLLYVTGGFPGAVCRALEELNYPGKITAEHVEGLSLKPTWFIEFVERYGRRFLRDAVLAYVTEEEAKELGVEPALWHDRRGGRLALKLPWLQFFAVHHDPKYAVEVLERAVEVVRDPGRLLYYYALLWRLGVDRYVERSALLVDAIYSLPPPAAAELGNYFLEVAPRVGKDVEAKAIHALSLALRGLEYRVEDVVYLAQRAARLAPRREAYDAVYNLGVLLLSSGRLREAEAVLAIAEDLLFKAGSDEEWLRAKRILHLLMAYREALLGNWREVVRLLEDELFTLKFVPDYSSLVRRNLGWAYIMLGRYSDAKRILRRTSGFQKWALLFLKTRNLAKFREKARAAGQDLLAALAGVALGLDVAEEVEKLDLRPELKELILAVLRQDQRRLAAVAARIDPMDKLFILYYAVEAYLQVAAGGDRREIAQFLTRLRSLAAEAGIPGAAPYIKPDRKALARLVVFFL</sequence>
<dbReference type="SUPFAM" id="SSF48452">
    <property type="entry name" value="TPR-like"/>
    <property type="match status" value="1"/>
</dbReference>
<dbReference type="InterPro" id="IPR011990">
    <property type="entry name" value="TPR-like_helical_dom_sf"/>
</dbReference>
<gene>
    <name evidence="1" type="ORF">P186_2714</name>
</gene>
<dbReference type="HOGENOM" id="CLU_465132_0_0_2"/>
<accession>G7VEC8</accession>
<evidence type="ECO:0000313" key="2">
    <source>
        <dbReference type="Proteomes" id="UP000005867"/>
    </source>
</evidence>
<protein>
    <submittedName>
        <fullName evidence="1">Tetratricopeptide TPR_4</fullName>
    </submittedName>
</protein>
<dbReference type="AlphaFoldDB" id="G7VEC8"/>
<dbReference type="EMBL" id="CP003098">
    <property type="protein sequence ID" value="AET34098.1"/>
    <property type="molecule type" value="Genomic_DNA"/>
</dbReference>
<proteinExistence type="predicted"/>
<dbReference type="Proteomes" id="UP000005867">
    <property type="component" value="Chromosome"/>
</dbReference>